<protein>
    <submittedName>
        <fullName evidence="10">TonB-linked outer membrane protein, SusC/RagA family</fullName>
    </submittedName>
</protein>
<evidence type="ECO:0000256" key="4">
    <source>
        <dbReference type="ARBA" id="ARBA00022692"/>
    </source>
</evidence>
<dbReference type="InterPro" id="IPR023996">
    <property type="entry name" value="TonB-dep_OMP_SusC/RagA"/>
</dbReference>
<dbReference type="Proteomes" id="UP000184516">
    <property type="component" value="Unassembled WGS sequence"/>
</dbReference>
<evidence type="ECO:0000256" key="3">
    <source>
        <dbReference type="ARBA" id="ARBA00022452"/>
    </source>
</evidence>
<dbReference type="Gene3D" id="2.60.40.1120">
    <property type="entry name" value="Carboxypeptidase-like, regulatory domain"/>
    <property type="match status" value="1"/>
</dbReference>
<organism evidence="10 11">
    <name type="scientific">Flavobacterium fluvii</name>
    <dbReference type="NCBI Taxonomy" id="468056"/>
    <lineage>
        <taxon>Bacteria</taxon>
        <taxon>Pseudomonadati</taxon>
        <taxon>Bacteroidota</taxon>
        <taxon>Flavobacteriia</taxon>
        <taxon>Flavobacteriales</taxon>
        <taxon>Flavobacteriaceae</taxon>
        <taxon>Flavobacterium</taxon>
    </lineage>
</organism>
<feature type="signal peptide" evidence="8">
    <location>
        <begin position="1"/>
        <end position="25"/>
    </location>
</feature>
<evidence type="ECO:0000259" key="9">
    <source>
        <dbReference type="Pfam" id="PF07715"/>
    </source>
</evidence>
<dbReference type="InterPro" id="IPR039426">
    <property type="entry name" value="TonB-dep_rcpt-like"/>
</dbReference>
<dbReference type="SUPFAM" id="SSF56935">
    <property type="entry name" value="Porins"/>
    <property type="match status" value="1"/>
</dbReference>
<dbReference type="OrthoDB" id="9768177at2"/>
<evidence type="ECO:0000256" key="6">
    <source>
        <dbReference type="ARBA" id="ARBA00023237"/>
    </source>
</evidence>
<keyword evidence="2 7" id="KW-0813">Transport</keyword>
<dbReference type="NCBIfam" id="TIGR04056">
    <property type="entry name" value="OMP_RagA_SusC"/>
    <property type="match status" value="1"/>
</dbReference>
<keyword evidence="11" id="KW-1185">Reference proteome</keyword>
<proteinExistence type="inferred from homology"/>
<dbReference type="EMBL" id="FQWB01000002">
    <property type="protein sequence ID" value="SHG13380.1"/>
    <property type="molecule type" value="Genomic_DNA"/>
</dbReference>
<keyword evidence="4 7" id="KW-0812">Transmembrane</keyword>
<sequence length="1046" mass="114490">MKRKLIILMSFIVCALFCASGYAQEKVVTGKVIDHSNLPIPGVNVVVKGTKKGITTDIDGKYSLSVSSGETLVFSFLGFKTIEQKVGNASSYNVSLESENSSLNEVVIIGYGTQKKKLTTGAISGIKTENFVERPMSRVDQGLIGQIAGVRVKQTSGLPGTPFSVEIRGAGSITAGNEPLYVIDGFPIYTEASNGSGGFTNGSPLDNINPNDLASVEVLKDAAAAAIYGSRASNGVVIITTKKGKSGKAKFTFNTYGGLNMEAKRVDVLDAQQWIDRSKVFIDAQWVASGIPGASASQTTAQRTAAYNAVNPTTPLTPSNARYPTYLYDDRWDMPGHPGIDYIDWQDQVFSTGEFRNYQFSVSGATDAVNYYVSTSYQDNEGYMVGTGYSLFSARANVDVKLSDNFKMGINLAPSYSVKDDPGIEGKDNILHKALGATPVFENTENAAGEKYTVKYLWGSTTTSMLNLLDKKGQNSMYRNLVSAYASYQLVDGLTLKSTLNFDNTDNTTENYTPGDRLTDIRGTYNTYRRQNAVNENTLNYIKSFKDHNFNLLLGQSFNSYEITKSTLSSGALYTNFVTETLPTGSLGSTTAEKNTLLSYFARLQYNYKEKYIISASYRRDGSSKFGSEQRWGEFPSVSLGWRVKQEGFMQNVEWINDLKLRASAGVNGSNNIRSYPQPVLGNYNYTIGGVQAIGQGVSSIENNNVHWEESKSIDYGIDFSILKNRISGSFEVYRKENQELLLNVPITSSSGFSSYLTNIGSVLNQGWEAELNTVNVASKDFQWKTSLNLSHNENEVLALGPGQQKIEIAATGLSGIPFVKLEVGKPMYSLFVLKQDGVLTQADIDNGGTTIGGNKLVLGDPRYVDQNGDKKITADDRVDAGNPTPKYTWGITNTFKYKDLDLNILVQGQNGGTVYGLIGRAIDRTGQASVENTLDVNPAVRGNWRTSFGFQANTDWLYSSDYVSIRSITLGYNLREAVKSLTRIDNARLYITGENWFYWDKYKVGYNPDAVNTSASSDGNFSLPVDYGGAPIARSIVLGLNINFN</sequence>
<dbReference type="Gene3D" id="2.40.170.20">
    <property type="entry name" value="TonB-dependent receptor, beta-barrel domain"/>
    <property type="match status" value="1"/>
</dbReference>
<evidence type="ECO:0000313" key="10">
    <source>
        <dbReference type="EMBL" id="SHG13380.1"/>
    </source>
</evidence>
<comment type="similarity">
    <text evidence="7">Belongs to the TonB-dependent receptor family.</text>
</comment>
<dbReference type="STRING" id="468056.SAMN05443549_102166"/>
<feature type="chain" id="PRO_5012386667" evidence="8">
    <location>
        <begin position="26"/>
        <end position="1046"/>
    </location>
</feature>
<keyword evidence="6 7" id="KW-0998">Cell outer membrane</keyword>
<keyword evidence="3 7" id="KW-1134">Transmembrane beta strand</keyword>
<evidence type="ECO:0000256" key="1">
    <source>
        <dbReference type="ARBA" id="ARBA00004571"/>
    </source>
</evidence>
<keyword evidence="8" id="KW-0732">Signal</keyword>
<gene>
    <name evidence="10" type="ORF">SAMN05443549_102166</name>
</gene>
<dbReference type="SUPFAM" id="SSF49464">
    <property type="entry name" value="Carboxypeptidase regulatory domain-like"/>
    <property type="match status" value="1"/>
</dbReference>
<dbReference type="InterPro" id="IPR036942">
    <property type="entry name" value="Beta-barrel_TonB_sf"/>
</dbReference>
<dbReference type="PROSITE" id="PS52016">
    <property type="entry name" value="TONB_DEPENDENT_REC_3"/>
    <property type="match status" value="1"/>
</dbReference>
<reference evidence="11" key="1">
    <citation type="submission" date="2016-11" db="EMBL/GenBank/DDBJ databases">
        <authorList>
            <person name="Varghese N."/>
            <person name="Submissions S."/>
        </authorList>
    </citation>
    <scope>NUCLEOTIDE SEQUENCE [LARGE SCALE GENOMIC DNA]</scope>
    <source>
        <strain evidence="11">DSM 19978</strain>
    </source>
</reference>
<evidence type="ECO:0000256" key="5">
    <source>
        <dbReference type="ARBA" id="ARBA00023136"/>
    </source>
</evidence>
<feature type="domain" description="TonB-dependent receptor plug" evidence="9">
    <location>
        <begin position="116"/>
        <end position="236"/>
    </location>
</feature>
<dbReference type="InterPro" id="IPR037066">
    <property type="entry name" value="Plug_dom_sf"/>
</dbReference>
<dbReference type="GO" id="GO:0009279">
    <property type="term" value="C:cell outer membrane"/>
    <property type="evidence" value="ECO:0007669"/>
    <property type="project" value="UniProtKB-SubCell"/>
</dbReference>
<dbReference type="NCBIfam" id="TIGR04057">
    <property type="entry name" value="SusC_RagA_signa"/>
    <property type="match status" value="1"/>
</dbReference>
<evidence type="ECO:0000256" key="7">
    <source>
        <dbReference type="PROSITE-ProRule" id="PRU01360"/>
    </source>
</evidence>
<dbReference type="Gene3D" id="2.170.130.10">
    <property type="entry name" value="TonB-dependent receptor, plug domain"/>
    <property type="match status" value="1"/>
</dbReference>
<name>A0A1M5HBL9_9FLAO</name>
<dbReference type="Pfam" id="PF13715">
    <property type="entry name" value="CarbopepD_reg_2"/>
    <property type="match status" value="1"/>
</dbReference>
<dbReference type="InterPro" id="IPR012910">
    <property type="entry name" value="Plug_dom"/>
</dbReference>
<evidence type="ECO:0000313" key="11">
    <source>
        <dbReference type="Proteomes" id="UP000184516"/>
    </source>
</evidence>
<dbReference type="AlphaFoldDB" id="A0A1M5HBL9"/>
<dbReference type="InterPro" id="IPR023997">
    <property type="entry name" value="TonB-dep_OMP_SusC/RagA_CS"/>
</dbReference>
<comment type="subcellular location">
    <subcellularLocation>
        <location evidence="1 7">Cell outer membrane</location>
        <topology evidence="1 7">Multi-pass membrane protein</topology>
    </subcellularLocation>
</comment>
<dbReference type="RefSeq" id="WP_073369082.1">
    <property type="nucleotide sequence ID" value="NZ_FQWB01000002.1"/>
</dbReference>
<evidence type="ECO:0000256" key="2">
    <source>
        <dbReference type="ARBA" id="ARBA00022448"/>
    </source>
</evidence>
<dbReference type="Pfam" id="PF07715">
    <property type="entry name" value="Plug"/>
    <property type="match status" value="1"/>
</dbReference>
<keyword evidence="5 7" id="KW-0472">Membrane</keyword>
<accession>A0A1M5HBL9</accession>
<evidence type="ECO:0000256" key="8">
    <source>
        <dbReference type="SAM" id="SignalP"/>
    </source>
</evidence>
<dbReference type="InterPro" id="IPR008969">
    <property type="entry name" value="CarboxyPept-like_regulatory"/>
</dbReference>